<dbReference type="Proteomes" id="UP000637695">
    <property type="component" value="Unassembled WGS sequence"/>
</dbReference>
<evidence type="ECO:0000313" key="2">
    <source>
        <dbReference type="Proteomes" id="UP000637695"/>
    </source>
</evidence>
<evidence type="ECO:0000313" key="1">
    <source>
        <dbReference type="EMBL" id="GGJ10091.1"/>
    </source>
</evidence>
<dbReference type="EMBL" id="BMOY01000031">
    <property type="protein sequence ID" value="GGJ10091.1"/>
    <property type="molecule type" value="Genomic_DNA"/>
</dbReference>
<proteinExistence type="predicted"/>
<dbReference type="Pfam" id="PF01904">
    <property type="entry name" value="DUF72"/>
    <property type="match status" value="1"/>
</dbReference>
<protein>
    <recommendedName>
        <fullName evidence="3">DUF72 domain-containing protein</fullName>
    </recommendedName>
</protein>
<evidence type="ECO:0008006" key="3">
    <source>
        <dbReference type="Google" id="ProtNLM"/>
    </source>
</evidence>
<dbReference type="RefSeq" id="WP_188882700.1">
    <property type="nucleotide sequence ID" value="NZ_BMOY01000031.1"/>
</dbReference>
<dbReference type="Gene3D" id="3.20.20.410">
    <property type="entry name" value="Protein of unknown function UPF0759"/>
    <property type="match status" value="1"/>
</dbReference>
<reference evidence="1" key="1">
    <citation type="journal article" date="2014" name="Int. J. Syst. Evol. Microbiol.">
        <title>Complete genome sequence of Corynebacterium casei LMG S-19264T (=DSM 44701T), isolated from a smear-ripened cheese.</title>
        <authorList>
            <consortium name="US DOE Joint Genome Institute (JGI-PGF)"/>
            <person name="Walter F."/>
            <person name="Albersmeier A."/>
            <person name="Kalinowski J."/>
            <person name="Ruckert C."/>
        </authorList>
    </citation>
    <scope>NUCLEOTIDE SEQUENCE</scope>
    <source>
        <strain evidence="1">JCM 18487</strain>
    </source>
</reference>
<dbReference type="SUPFAM" id="SSF117396">
    <property type="entry name" value="TM1631-like"/>
    <property type="match status" value="1"/>
</dbReference>
<dbReference type="AlphaFoldDB" id="A0A917KFB8"/>
<accession>A0A917KFB8</accession>
<organism evidence="1 2">
    <name type="scientific">Alicyclobacillus cellulosilyticus</name>
    <dbReference type="NCBI Taxonomy" id="1003997"/>
    <lineage>
        <taxon>Bacteria</taxon>
        <taxon>Bacillati</taxon>
        <taxon>Bacillota</taxon>
        <taxon>Bacilli</taxon>
        <taxon>Bacillales</taxon>
        <taxon>Alicyclobacillaceae</taxon>
        <taxon>Alicyclobacillus</taxon>
    </lineage>
</organism>
<sequence>MAILCGTCAWTDHTGFYPPGLPARNRLAYYAQIFPLVEIDSSYYHIPAPETVRRWARETPDDFVFNMKAYRSLTFHERREPDAREWQAFLRAVDPLAEAGKLGAVLLQFPPWFTESERARAYVEQAAARLAPYPVAVEFRHRSWWDGEAADRTAGWLQAHGLIHVVCDEPQVGMGSVPFVPVVTNDRLVVFRLHGRNQETWAKKGLSSSQQRFDYLYTKDELAAFVPHVLAWSAQVRDVHILMNNNQGNYAVRNALDWFDLLRLPPRQPRSRAGVQLGLFDGL</sequence>
<dbReference type="InterPro" id="IPR036520">
    <property type="entry name" value="UPF0759_sf"/>
</dbReference>
<gene>
    <name evidence="1" type="primary">yunF</name>
    <name evidence="1" type="ORF">GCM10010885_19050</name>
</gene>
<keyword evidence="2" id="KW-1185">Reference proteome</keyword>
<dbReference type="InterPro" id="IPR002763">
    <property type="entry name" value="DUF72"/>
</dbReference>
<reference evidence="1" key="2">
    <citation type="submission" date="2020-09" db="EMBL/GenBank/DDBJ databases">
        <authorList>
            <person name="Sun Q."/>
            <person name="Ohkuma M."/>
        </authorList>
    </citation>
    <scope>NUCLEOTIDE SEQUENCE</scope>
    <source>
        <strain evidence="1">JCM 18487</strain>
    </source>
</reference>
<dbReference type="PANTHER" id="PTHR30348:SF13">
    <property type="entry name" value="UPF0759 PROTEIN YUNF"/>
    <property type="match status" value="1"/>
</dbReference>
<comment type="caution">
    <text evidence="1">The sequence shown here is derived from an EMBL/GenBank/DDBJ whole genome shotgun (WGS) entry which is preliminary data.</text>
</comment>
<dbReference type="PANTHER" id="PTHR30348">
    <property type="entry name" value="UNCHARACTERIZED PROTEIN YECE"/>
    <property type="match status" value="1"/>
</dbReference>
<name>A0A917KFB8_9BACL</name>